<accession>A0A4Y7PG47</accession>
<dbReference type="Proteomes" id="UP000294933">
    <property type="component" value="Unassembled WGS sequence"/>
</dbReference>
<feature type="non-terminal residue" evidence="1">
    <location>
        <position position="1"/>
    </location>
</feature>
<evidence type="ECO:0008006" key="3">
    <source>
        <dbReference type="Google" id="ProtNLM"/>
    </source>
</evidence>
<gene>
    <name evidence="1" type="ORF">BD410DRAFT_690066</name>
</gene>
<dbReference type="OrthoDB" id="3042917at2759"/>
<sequence>LSNRQIRWMEHIQRFKHDITYVQGVANKVGDCLSRYYEFDTWEDDHPVQDFVIADLRLDPTGDDLPQSR</sequence>
<evidence type="ECO:0000313" key="2">
    <source>
        <dbReference type="Proteomes" id="UP000294933"/>
    </source>
</evidence>
<dbReference type="AlphaFoldDB" id="A0A4Y7PG47"/>
<dbReference type="EMBL" id="ML170347">
    <property type="protein sequence ID" value="TDL14373.1"/>
    <property type="molecule type" value="Genomic_DNA"/>
</dbReference>
<keyword evidence="2" id="KW-1185">Reference proteome</keyword>
<protein>
    <recommendedName>
        <fullName evidence="3">Reverse transcriptase RNase H-like domain-containing protein</fullName>
    </recommendedName>
</protein>
<name>A0A4Y7PG47_9AGAM</name>
<dbReference type="VEuPathDB" id="FungiDB:BD410DRAFT_690066"/>
<proteinExistence type="predicted"/>
<reference evidence="1 2" key="1">
    <citation type="submission" date="2018-06" db="EMBL/GenBank/DDBJ databases">
        <title>A transcriptomic atlas of mushroom development highlights an independent origin of complex multicellularity.</title>
        <authorList>
            <consortium name="DOE Joint Genome Institute"/>
            <person name="Krizsan K."/>
            <person name="Almasi E."/>
            <person name="Merenyi Z."/>
            <person name="Sahu N."/>
            <person name="Viragh M."/>
            <person name="Koszo T."/>
            <person name="Mondo S."/>
            <person name="Kiss B."/>
            <person name="Balint B."/>
            <person name="Kues U."/>
            <person name="Barry K."/>
            <person name="Hegedus J.C."/>
            <person name="Henrissat B."/>
            <person name="Johnson J."/>
            <person name="Lipzen A."/>
            <person name="Ohm R."/>
            <person name="Nagy I."/>
            <person name="Pangilinan J."/>
            <person name="Yan J."/>
            <person name="Xiong Y."/>
            <person name="Grigoriev I.V."/>
            <person name="Hibbett D.S."/>
            <person name="Nagy L.G."/>
        </authorList>
    </citation>
    <scope>NUCLEOTIDE SEQUENCE [LARGE SCALE GENOMIC DNA]</scope>
    <source>
        <strain evidence="1 2">SZMC22713</strain>
    </source>
</reference>
<feature type="non-terminal residue" evidence="1">
    <location>
        <position position="69"/>
    </location>
</feature>
<evidence type="ECO:0000313" key="1">
    <source>
        <dbReference type="EMBL" id="TDL14373.1"/>
    </source>
</evidence>
<organism evidence="1 2">
    <name type="scientific">Rickenella mellea</name>
    <dbReference type="NCBI Taxonomy" id="50990"/>
    <lineage>
        <taxon>Eukaryota</taxon>
        <taxon>Fungi</taxon>
        <taxon>Dikarya</taxon>
        <taxon>Basidiomycota</taxon>
        <taxon>Agaricomycotina</taxon>
        <taxon>Agaricomycetes</taxon>
        <taxon>Hymenochaetales</taxon>
        <taxon>Rickenellaceae</taxon>
        <taxon>Rickenella</taxon>
    </lineage>
</organism>